<dbReference type="OMA" id="YLLNCFE"/>
<sequence length="1353" mass="160879">MKQSQIFTKSFYQTHDKNTRKFLTGQQVEVEKQPKKNGKILSRQVRLQETNMIQIKNDKTIKYPNGFLLITKQEFEKLPENQKAFFRWTTNQSKNVRILFDRSSEGLNKTQIEQFEKPTAVYFDNIETGIRFAEFLKFKNAEILNHLNDTLTRIQSVWFHLSSLKIVESSIEKMNNEAQQIRYYQLKEQNEFLLDFDELLDYDKIRYEEMLNILFKKAEYEEKHKKQTIKQQKVEIMKQSENFIKNKEVQAMRQLLQLWKQVAGGILRENEDLEEYQQRELEDEERKLQIEIEAIENDQQRISQIQQSQIQQQNQQQNLPQHKDLHLTKFKLIIGQHIKLFNPILYVYFKSIESNYYGKMEFVKGQEINFMQLDMKGWTADLEVTFSGFQMQDALDIVIYDDYQEVNEKMLARAQEEQNNILAFLATAKKVMQGRIYLRDFEKNLNNNRRHFASLEVSANLQQKVTGNQLLNVPMIQIDIHEDSPFSILNSTVNPFYLDIIEVPFTAQEMKCFARQLKSPFNSLQQQWDSFKVESLEFALQVRGQIWVNSKQSDDDLIEIQEFIVEEQGIEEQKSKFTLLAEYLQQNQIQNKQDFVKNKLIQACRKGFTKQSRNELIPIFLQFNNKITKFLQDIGIEWNQNESIIDLIQNEINQYIEQDTIEANNERVQNYIDGLQFRQTTVWTDQFIKKLQLQKDRIAYLLNCFELSDHMKNKMILTIKLFQLFNQREDCDDYVLKIILCLDYKLMIPKIQCEKLDFQWFRSHLNNLFSDFFYFDIWLRVFDYIIGIGFVNGDFDRAIASVIGGILNEVDSNKYRTKEEFITGLTIYGKLLCDPEKLIMACYNSYNHQEFIYLESDEQILEILTLNGNPLEQICKDQIQQQQQSHIQSFIIDVPEEHEGSIYEIHEQHQQSANLQRSHQKYLFKQKVEKIHILIHSMYLHQIVFHEQNVVSIQNQRRNEEDGLYFELPFTSQIVDIQINENFKGQIDIGYFLVNTIYKNTLILNDNYDMERHYEISELEYSILLIGEGLPYERVMSKDNAINNFNDLAQQFKVQHNFSSHPDAFKQGNVLSFADFNQLMQHYFKLDQASHNLDELYEKFLLKGNQYIYLIDILLKLNQNKQLEVLNLFIPNEKISHKQLRREQLEFNGDVKFLKVLISDENYGQSVDLTAYFNGLLLNHYLKYNSYDMLLIDHNNRLYLLDNAGSFLSQLRAQTLILSLKFSSFGNIRNLQYQLTKQFKLTKELQTSAISIKELLENNSRLLSLDNNYILMNEKLSTFNSHLAYLRCRDGSKQFYTCDVIGRILNKNNELQYFVVQLEQDKRIIKSKDDVLLIDNIPLEELEVFDKTWKQVL</sequence>
<dbReference type="EMBL" id="CAJJDP010000071">
    <property type="protein sequence ID" value="CAD8179346.1"/>
    <property type="molecule type" value="Genomic_DNA"/>
</dbReference>
<proteinExistence type="predicted"/>
<evidence type="ECO:0000256" key="1">
    <source>
        <dbReference type="SAM" id="Coils"/>
    </source>
</evidence>
<evidence type="ECO:0000313" key="3">
    <source>
        <dbReference type="Proteomes" id="UP000683925"/>
    </source>
</evidence>
<dbReference type="Proteomes" id="UP000683925">
    <property type="component" value="Unassembled WGS sequence"/>
</dbReference>
<keyword evidence="3" id="KW-1185">Reference proteome</keyword>
<protein>
    <submittedName>
        <fullName evidence="2">Uncharacterized protein</fullName>
    </submittedName>
</protein>
<gene>
    <name evidence="2" type="ORF">POCTA_138.1.T0720248</name>
</gene>
<name>A0A8S1VYR5_PAROT</name>
<evidence type="ECO:0000313" key="2">
    <source>
        <dbReference type="EMBL" id="CAD8179346.1"/>
    </source>
</evidence>
<feature type="coiled-coil region" evidence="1">
    <location>
        <begin position="267"/>
        <end position="301"/>
    </location>
</feature>
<keyword evidence="1" id="KW-0175">Coiled coil</keyword>
<dbReference type="OrthoDB" id="300913at2759"/>
<organism evidence="2 3">
    <name type="scientific">Paramecium octaurelia</name>
    <dbReference type="NCBI Taxonomy" id="43137"/>
    <lineage>
        <taxon>Eukaryota</taxon>
        <taxon>Sar</taxon>
        <taxon>Alveolata</taxon>
        <taxon>Ciliophora</taxon>
        <taxon>Intramacronucleata</taxon>
        <taxon>Oligohymenophorea</taxon>
        <taxon>Peniculida</taxon>
        <taxon>Parameciidae</taxon>
        <taxon>Paramecium</taxon>
    </lineage>
</organism>
<comment type="caution">
    <text evidence="2">The sequence shown here is derived from an EMBL/GenBank/DDBJ whole genome shotgun (WGS) entry which is preliminary data.</text>
</comment>
<reference evidence="2" key="1">
    <citation type="submission" date="2021-01" db="EMBL/GenBank/DDBJ databases">
        <authorList>
            <consortium name="Genoscope - CEA"/>
            <person name="William W."/>
        </authorList>
    </citation>
    <scope>NUCLEOTIDE SEQUENCE</scope>
</reference>
<accession>A0A8S1VYR5</accession>